<feature type="transmembrane region" description="Helical" evidence="5">
    <location>
        <begin position="33"/>
        <end position="53"/>
    </location>
</feature>
<feature type="transmembrane region" description="Helical" evidence="5">
    <location>
        <begin position="132"/>
        <end position="149"/>
    </location>
</feature>
<keyword evidence="6" id="KW-1185">Reference proteome</keyword>
<protein>
    <submittedName>
        <fullName evidence="7">Uncharacterized protein LOC119641128</fullName>
    </submittedName>
</protein>
<name>A0A9C6DX39_9MUSC</name>
<feature type="transmembrane region" description="Helical" evidence="5">
    <location>
        <begin position="402"/>
        <end position="421"/>
    </location>
</feature>
<keyword evidence="3 5" id="KW-1133">Transmembrane helix</keyword>
<feature type="transmembrane region" description="Helical" evidence="5">
    <location>
        <begin position="161"/>
        <end position="182"/>
    </location>
</feature>
<feature type="transmembrane region" description="Helical" evidence="5">
    <location>
        <begin position="459"/>
        <end position="480"/>
    </location>
</feature>
<dbReference type="GO" id="GO:0022857">
    <property type="term" value="F:transmembrane transporter activity"/>
    <property type="evidence" value="ECO:0007669"/>
    <property type="project" value="InterPro"/>
</dbReference>
<comment type="subcellular location">
    <subcellularLocation>
        <location evidence="1">Membrane</location>
        <topology evidence="1">Multi-pass membrane protein</topology>
    </subcellularLocation>
</comment>
<sequence>MSENNSNNSDKAGKLNYIQKVWRFRRYLIIEPYFFFYVMASVFNAIAIVSFPLDKACRVNLFHAKDVCAATLDKSHYNVSCGNAFDFKDINDFTATIEERNFTSLSIGFNYTVCKAEKGAQKLAANISGKRAPIAAIFPLIILLFAGGWADRYNKRKACMLMPLIGESLMFLCLLVSAMFFDKIPMEFGAYTEAIVPAMFGGQTLSLMAIDSYMSISTPAEDRIFRFGIFGMFSTAIIFIGQPISGLLFQYLGYVISFAMGLGFNIVALLYVIFVIKDLKSANKSQEEKESAPAAVTGQEGIDNTAYEITNADNVDKAKAIQNEVKPNEKHLKGIYWLKNFFDPTLVLDYIRFPCIKRPNNGRMVLLLLILAYICIIGPVYGELDFWNRFAFLQLNWNGNDYSIYSTFNSALALVGTFIGTTIFSKVFKFSDALLGIISALTTAISRLLFAFSRNTITFYAGGVADMFVSLRAIAIKTIGSAIVHEGELSKMFSLLAICQPIVQIIFTPIYSHIYESTVNTFPGTIFLVSEIFAITNIVVFIFCYIVVKLRKQNDQSASSAAIANNDDCEITSL</sequence>
<feature type="transmembrane region" description="Helical" evidence="5">
    <location>
        <begin position="225"/>
        <end position="245"/>
    </location>
</feature>
<dbReference type="Pfam" id="PF07690">
    <property type="entry name" value="MFS_1"/>
    <property type="match status" value="1"/>
</dbReference>
<gene>
    <name evidence="7" type="primary">LOC119641128</name>
</gene>
<dbReference type="Proteomes" id="UP000092443">
    <property type="component" value="Unplaced"/>
</dbReference>
<evidence type="ECO:0000256" key="2">
    <source>
        <dbReference type="ARBA" id="ARBA00022692"/>
    </source>
</evidence>
<keyword evidence="4 5" id="KW-0472">Membrane</keyword>
<feature type="transmembrane region" description="Helical" evidence="5">
    <location>
        <begin position="251"/>
        <end position="276"/>
    </location>
</feature>
<feature type="transmembrane region" description="Helical" evidence="5">
    <location>
        <begin position="433"/>
        <end position="453"/>
    </location>
</feature>
<evidence type="ECO:0000313" key="6">
    <source>
        <dbReference type="Proteomes" id="UP000092443"/>
    </source>
</evidence>
<accession>A0A9C6DX39</accession>
<dbReference type="SUPFAM" id="SSF103473">
    <property type="entry name" value="MFS general substrate transporter"/>
    <property type="match status" value="1"/>
</dbReference>
<evidence type="ECO:0000256" key="1">
    <source>
        <dbReference type="ARBA" id="ARBA00004141"/>
    </source>
</evidence>
<dbReference type="InterPro" id="IPR011701">
    <property type="entry name" value="MFS"/>
</dbReference>
<feature type="transmembrane region" description="Helical" evidence="5">
    <location>
        <begin position="194"/>
        <end position="213"/>
    </location>
</feature>
<evidence type="ECO:0000256" key="3">
    <source>
        <dbReference type="ARBA" id="ARBA00022989"/>
    </source>
</evidence>
<feature type="transmembrane region" description="Helical" evidence="5">
    <location>
        <begin position="364"/>
        <end position="382"/>
    </location>
</feature>
<dbReference type="KEGG" id="gfs:119641128"/>
<dbReference type="RefSeq" id="XP_037895520.1">
    <property type="nucleotide sequence ID" value="XM_038039592.1"/>
</dbReference>
<dbReference type="Gene3D" id="1.20.1250.20">
    <property type="entry name" value="MFS general substrate transporter like domains"/>
    <property type="match status" value="1"/>
</dbReference>
<dbReference type="PANTHER" id="PTHR23507">
    <property type="entry name" value="ZGC:174356"/>
    <property type="match status" value="1"/>
</dbReference>
<evidence type="ECO:0000256" key="5">
    <source>
        <dbReference type="SAM" id="Phobius"/>
    </source>
</evidence>
<feature type="transmembrane region" description="Helical" evidence="5">
    <location>
        <begin position="492"/>
        <end position="514"/>
    </location>
</feature>
<keyword evidence="2 5" id="KW-0812">Transmembrane</keyword>
<dbReference type="InterPro" id="IPR036259">
    <property type="entry name" value="MFS_trans_sf"/>
</dbReference>
<feature type="transmembrane region" description="Helical" evidence="5">
    <location>
        <begin position="526"/>
        <end position="548"/>
    </location>
</feature>
<evidence type="ECO:0000256" key="4">
    <source>
        <dbReference type="ARBA" id="ARBA00023136"/>
    </source>
</evidence>
<evidence type="ECO:0000313" key="7">
    <source>
        <dbReference type="RefSeq" id="XP_037895520.1"/>
    </source>
</evidence>
<dbReference type="PANTHER" id="PTHR23507:SF1">
    <property type="entry name" value="FI18259P1-RELATED"/>
    <property type="match status" value="1"/>
</dbReference>
<organism evidence="6 7">
    <name type="scientific">Glossina fuscipes</name>
    <dbReference type="NCBI Taxonomy" id="7396"/>
    <lineage>
        <taxon>Eukaryota</taxon>
        <taxon>Metazoa</taxon>
        <taxon>Ecdysozoa</taxon>
        <taxon>Arthropoda</taxon>
        <taxon>Hexapoda</taxon>
        <taxon>Insecta</taxon>
        <taxon>Pterygota</taxon>
        <taxon>Neoptera</taxon>
        <taxon>Endopterygota</taxon>
        <taxon>Diptera</taxon>
        <taxon>Brachycera</taxon>
        <taxon>Muscomorpha</taxon>
        <taxon>Hippoboscoidea</taxon>
        <taxon>Glossinidae</taxon>
        <taxon>Glossina</taxon>
    </lineage>
</organism>
<reference evidence="7" key="1">
    <citation type="submission" date="2025-08" db="UniProtKB">
        <authorList>
            <consortium name="RefSeq"/>
        </authorList>
    </citation>
    <scope>IDENTIFICATION</scope>
    <source>
        <tissue evidence="7">Whole body pupa</tissue>
    </source>
</reference>
<dbReference type="GO" id="GO:0016020">
    <property type="term" value="C:membrane"/>
    <property type="evidence" value="ECO:0007669"/>
    <property type="project" value="UniProtKB-SubCell"/>
</dbReference>
<dbReference type="GeneID" id="119641128"/>
<dbReference type="AlphaFoldDB" id="A0A9C6DX39"/>
<proteinExistence type="predicted"/>